<dbReference type="EMBL" id="CM018212">
    <property type="protein sequence ID" value="KAB2059133.1"/>
    <property type="molecule type" value="Genomic_DNA"/>
</dbReference>
<reference evidence="3" key="1">
    <citation type="journal article" date="2020" name="Nat. Genet.">
        <title>Genomic diversifications of five Gossypium allopolyploid species and their impact on cotton improvement.</title>
        <authorList>
            <person name="Chen Z.J."/>
            <person name="Sreedasyam A."/>
            <person name="Ando A."/>
            <person name="Song Q."/>
            <person name="De Santiago L.M."/>
            <person name="Hulse-Kemp A.M."/>
            <person name="Ding M."/>
            <person name="Ye W."/>
            <person name="Kirkbride R.C."/>
            <person name="Jenkins J."/>
            <person name="Plott C."/>
            <person name="Lovell J."/>
            <person name="Lin Y.M."/>
            <person name="Vaughn R."/>
            <person name="Liu B."/>
            <person name="Simpson S."/>
            <person name="Scheffler B.E."/>
            <person name="Wen L."/>
            <person name="Saski C.A."/>
            <person name="Grover C.E."/>
            <person name="Hu G."/>
            <person name="Conover J.L."/>
            <person name="Carlson J.W."/>
            <person name="Shu S."/>
            <person name="Boston L.B."/>
            <person name="Williams M."/>
            <person name="Peterson D.G."/>
            <person name="McGee K."/>
            <person name="Jones D.C."/>
            <person name="Wendel J.F."/>
            <person name="Stelly D.M."/>
            <person name="Grimwood J."/>
            <person name="Schmutz J."/>
        </authorList>
    </citation>
    <scope>NUCLEOTIDE SEQUENCE [LARGE SCALE GENOMIC DNA]</scope>
    <source>
        <strain evidence="3">cv. 3-79</strain>
    </source>
</reference>
<dbReference type="Proteomes" id="UP000327439">
    <property type="component" value="Chromosome A11"/>
</dbReference>
<name>A0A5J5TUG9_GOSBA</name>
<gene>
    <name evidence="2" type="ORF">ES319_A11G281400v1</name>
</gene>
<proteinExistence type="predicted"/>
<sequence>MVRQFGNFIGTFLDNYMKVMGTCYRGFMWIRFQIDVREPLKQRKKTILSQNHSLYAQFQYERLSILCFLCG</sequence>
<dbReference type="AlphaFoldDB" id="A0A5J5TUG9"/>
<evidence type="ECO:0000313" key="3">
    <source>
        <dbReference type="Proteomes" id="UP000327439"/>
    </source>
</evidence>
<dbReference type="OrthoDB" id="852325at2759"/>
<feature type="domain" description="Zinc knuckle CX2CX4HX4C" evidence="1">
    <location>
        <begin position="34"/>
        <end position="71"/>
    </location>
</feature>
<dbReference type="Pfam" id="PF14392">
    <property type="entry name" value="zf-CCHC_4"/>
    <property type="match status" value="1"/>
</dbReference>
<dbReference type="InterPro" id="IPR025836">
    <property type="entry name" value="Zn_knuckle_CX2CX4HX4C"/>
</dbReference>
<evidence type="ECO:0000313" key="2">
    <source>
        <dbReference type="EMBL" id="KAB2059133.1"/>
    </source>
</evidence>
<accession>A0A5J5TUG9</accession>
<keyword evidence="3" id="KW-1185">Reference proteome</keyword>
<evidence type="ECO:0000259" key="1">
    <source>
        <dbReference type="Pfam" id="PF14392"/>
    </source>
</evidence>
<protein>
    <recommendedName>
        <fullName evidence="1">Zinc knuckle CX2CX4HX4C domain-containing protein</fullName>
    </recommendedName>
</protein>
<organism evidence="2 3">
    <name type="scientific">Gossypium barbadense</name>
    <name type="common">Sea Island cotton</name>
    <name type="synonym">Hibiscus barbadensis</name>
    <dbReference type="NCBI Taxonomy" id="3634"/>
    <lineage>
        <taxon>Eukaryota</taxon>
        <taxon>Viridiplantae</taxon>
        <taxon>Streptophyta</taxon>
        <taxon>Embryophyta</taxon>
        <taxon>Tracheophyta</taxon>
        <taxon>Spermatophyta</taxon>
        <taxon>Magnoliopsida</taxon>
        <taxon>eudicotyledons</taxon>
        <taxon>Gunneridae</taxon>
        <taxon>Pentapetalae</taxon>
        <taxon>rosids</taxon>
        <taxon>malvids</taxon>
        <taxon>Malvales</taxon>
        <taxon>Malvaceae</taxon>
        <taxon>Malvoideae</taxon>
        <taxon>Gossypium</taxon>
    </lineage>
</organism>